<dbReference type="RefSeq" id="WP_046317775.1">
    <property type="nucleotide sequence ID" value="NZ_JAMBJK010000022.1"/>
</dbReference>
<dbReference type="GO" id="GO:0005737">
    <property type="term" value="C:cytoplasm"/>
    <property type="evidence" value="ECO:0007669"/>
    <property type="project" value="InterPro"/>
</dbReference>
<dbReference type="PANTHER" id="PTHR40398:SF1">
    <property type="entry name" value="PTS SYSTEM GLUCITOL_SORBITOL-SPECIFIC EIIA COMPONENT"/>
    <property type="match status" value="1"/>
</dbReference>
<gene>
    <name evidence="2" type="ORF">JG30_15620</name>
</gene>
<dbReference type="HOGENOM" id="CLU_138435_1_0_9"/>
<name>A0A0F4LQ48_9LACO</name>
<dbReference type="InterPro" id="IPR004716">
    <property type="entry name" value="PTS_IIA_glucitol/sorbitol-sp"/>
</dbReference>
<dbReference type="SUPFAM" id="SSF141530">
    <property type="entry name" value="PTSIIA/GutA-like"/>
    <property type="match status" value="1"/>
</dbReference>
<evidence type="ECO:0000256" key="1">
    <source>
        <dbReference type="PROSITE-ProRule" id="PRU00420"/>
    </source>
</evidence>
<feature type="modified residue" description="Phosphohistidine; by HPr" evidence="1">
    <location>
        <position position="39"/>
    </location>
</feature>
<accession>A0A0F4LQ48</accession>
<dbReference type="InterPro" id="IPR036665">
    <property type="entry name" value="PTS_IIA_glucitol/sorbitol_sf"/>
</dbReference>
<dbReference type="PANTHER" id="PTHR40398">
    <property type="entry name" value="PTS SYSTEM GLUCITOL/SORBITOL-SPECIFIC EIIA COMPONENT"/>
    <property type="match status" value="1"/>
</dbReference>
<evidence type="ECO:0000313" key="2">
    <source>
        <dbReference type="EMBL" id="KJY60438.1"/>
    </source>
</evidence>
<dbReference type="STRING" id="1218492.JG30_15620"/>
<dbReference type="Proteomes" id="UP000033558">
    <property type="component" value="Unassembled WGS sequence"/>
</dbReference>
<keyword evidence="3" id="KW-1185">Reference proteome</keyword>
<dbReference type="OrthoDB" id="7065254at2"/>
<proteinExistence type="predicted"/>
<organism evidence="2 3">
    <name type="scientific">Bombilactobacillus mellifer</name>
    <dbReference type="NCBI Taxonomy" id="1218492"/>
    <lineage>
        <taxon>Bacteria</taxon>
        <taxon>Bacillati</taxon>
        <taxon>Bacillota</taxon>
        <taxon>Bacilli</taxon>
        <taxon>Lactobacillales</taxon>
        <taxon>Lactobacillaceae</taxon>
        <taxon>Bombilactobacillus</taxon>
    </lineage>
</organism>
<dbReference type="AlphaFoldDB" id="A0A0F4LQ48"/>
<dbReference type="PROSITE" id="PS51097">
    <property type="entry name" value="PTS_EIIA_TYPE_5"/>
    <property type="match status" value="1"/>
</dbReference>
<comment type="caution">
    <text evidence="2">The sequence shown here is derived from an EMBL/GenBank/DDBJ whole genome shotgun (WGS) entry which is preliminary data.</text>
</comment>
<dbReference type="GO" id="GO:0009401">
    <property type="term" value="P:phosphoenolpyruvate-dependent sugar phosphotransferase system"/>
    <property type="evidence" value="ECO:0007669"/>
    <property type="project" value="InterPro"/>
</dbReference>
<dbReference type="GO" id="GO:0016301">
    <property type="term" value="F:kinase activity"/>
    <property type="evidence" value="ECO:0007669"/>
    <property type="project" value="TreeGrafter"/>
</dbReference>
<dbReference type="Gene3D" id="2.40.33.40">
    <property type="entry name" value="Phosphotransferase system, glucitol/sorbitol-specific IIA component"/>
    <property type="match status" value="1"/>
</dbReference>
<dbReference type="Pfam" id="PF03829">
    <property type="entry name" value="PTSIIA_gutA"/>
    <property type="match status" value="1"/>
</dbReference>
<sequence>MQTKIIALGETAPELIKNGILIMFNPNAPAELKDIAALHQKLDHQTQVLHVGGSISFDDQQFQIDFVGSEANRNFDELGHISIYFNNTDEDMNKLPGSIFVSSTQWTVPTIQPNQLVTIK</sequence>
<protein>
    <submittedName>
        <fullName evidence="2">PTS Gut IIA</fullName>
    </submittedName>
</protein>
<dbReference type="EMBL" id="JXJQ01000011">
    <property type="protein sequence ID" value="KJY60438.1"/>
    <property type="molecule type" value="Genomic_DNA"/>
</dbReference>
<dbReference type="PATRIC" id="fig|1218492.5.peg.1618"/>
<dbReference type="GO" id="GO:0008982">
    <property type="term" value="F:protein-N(PI)-phosphohistidine-sugar phosphotransferase activity"/>
    <property type="evidence" value="ECO:0007669"/>
    <property type="project" value="InterPro"/>
</dbReference>
<reference evidence="2 3" key="1">
    <citation type="submission" date="2015-01" db="EMBL/GenBank/DDBJ databases">
        <title>Comparative genomics of the lactic acid bacteria isolated from the honey bee gut.</title>
        <authorList>
            <person name="Ellegaard K.M."/>
            <person name="Tamarit D."/>
            <person name="Javelind E."/>
            <person name="Olofsson T."/>
            <person name="Andersson S.G."/>
            <person name="Vasquez A."/>
        </authorList>
    </citation>
    <scope>NUCLEOTIDE SEQUENCE [LARGE SCALE GENOMIC DNA]</scope>
    <source>
        <strain evidence="2 3">Bin4</strain>
    </source>
</reference>
<evidence type="ECO:0000313" key="3">
    <source>
        <dbReference type="Proteomes" id="UP000033558"/>
    </source>
</evidence>